<dbReference type="CDD" id="cd07989">
    <property type="entry name" value="LPLAT_AGPAT-like"/>
    <property type="match status" value="1"/>
</dbReference>
<comment type="caution">
    <text evidence="6">The sequence shown here is derived from an EMBL/GenBank/DDBJ whole genome shotgun (WGS) entry which is preliminary data.</text>
</comment>
<dbReference type="CDD" id="cd06173">
    <property type="entry name" value="MFS_MefA_like"/>
    <property type="match status" value="1"/>
</dbReference>
<dbReference type="InterPro" id="IPR002123">
    <property type="entry name" value="Plipid/glycerol_acylTrfase"/>
</dbReference>
<gene>
    <name evidence="6" type="ORF">DU002_10045</name>
</gene>
<dbReference type="InterPro" id="IPR036259">
    <property type="entry name" value="MFS_trans_sf"/>
</dbReference>
<dbReference type="Pfam" id="PF00501">
    <property type="entry name" value="AMP-binding"/>
    <property type="match status" value="1"/>
</dbReference>
<keyword evidence="3 4" id="KW-0472">Membrane</keyword>
<evidence type="ECO:0000256" key="4">
    <source>
        <dbReference type="SAM" id="Phobius"/>
    </source>
</evidence>
<dbReference type="InterPro" id="IPR000873">
    <property type="entry name" value="AMP-dep_synth/lig_dom"/>
</dbReference>
<evidence type="ECO:0000256" key="2">
    <source>
        <dbReference type="ARBA" id="ARBA00022989"/>
    </source>
</evidence>
<dbReference type="PANTHER" id="PTHR43767">
    <property type="entry name" value="LONG-CHAIN-FATTY-ACID--COA LIGASE"/>
    <property type="match status" value="1"/>
</dbReference>
<dbReference type="SUPFAM" id="SSF56801">
    <property type="entry name" value="Acetyl-CoA synthetase-like"/>
    <property type="match status" value="1"/>
</dbReference>
<dbReference type="InterPro" id="IPR020846">
    <property type="entry name" value="MFS_dom"/>
</dbReference>
<evidence type="ECO:0000256" key="1">
    <source>
        <dbReference type="ARBA" id="ARBA00022692"/>
    </source>
</evidence>
<feature type="domain" description="Major facilitator superfamily (MFS) profile" evidence="5">
    <location>
        <begin position="1"/>
        <end position="415"/>
    </location>
</feature>
<dbReference type="NCBIfam" id="NF006386">
    <property type="entry name" value="PRK08633.1"/>
    <property type="match status" value="1"/>
</dbReference>
<accession>A0A368NHM5</accession>
<feature type="transmembrane region" description="Helical" evidence="4">
    <location>
        <begin position="302"/>
        <end position="320"/>
    </location>
</feature>
<dbReference type="PROSITE" id="PS00455">
    <property type="entry name" value="AMP_BINDING"/>
    <property type="match status" value="1"/>
</dbReference>
<dbReference type="OrthoDB" id="9803968at2"/>
<evidence type="ECO:0000259" key="5">
    <source>
        <dbReference type="PROSITE" id="PS50850"/>
    </source>
</evidence>
<dbReference type="RefSeq" id="WP_114338245.1">
    <property type="nucleotide sequence ID" value="NZ_QPID01000005.1"/>
</dbReference>
<dbReference type="SUPFAM" id="SSF103473">
    <property type="entry name" value="MFS general substrate transporter"/>
    <property type="match status" value="1"/>
</dbReference>
<sequence>MLKVKGYLPYLVMVFLNAFVDLGHKIVIQNTIFKTYDGSSQVILTAIINALILLPFILLFSPSGFISDKYPKQRVMQMSAWAAVGITLAITACYYLGWFWVAFAMTFLLALQSAIYSPAKYGYIKELLGKDRLARGNGVVQAITTISILGGIFAYSILFEGYLVDQPVDDTSHILMTIAPLGWSLVALSVIELLMAYRLPQTQPVDSKMSFDIKAYRRGTYLKENLTTVSRNSVIWLSIIGLTVFWAVSQVMLAAFPAFAKSVLSEDNTVVIQGLLACTGIGIMLGSLLAGRVSKHHIETGIIPLGAVGVALGLFLIPLISSTVSFALVFILIGVAGGLFIIPLNALIQFHAPEHESGRILAGNNFVQNVGMLSFLVMTVLLAMVGIDGAALIWLLCAVASLGALYTMWKLPQSLVRYLLAIIATRGYRLRVDGFKHIPEQGGVLMLGNHISWIDWAIVQIASPRPVRFVMEKSIYQRWYLNWFFRLFDVVPIASGDYRKSVARIAELLNQGEVVCLFPEGTISRNGQLAEFKHGYTKAAALANADVKILPFYLRGLWGSRFSRASAKLRSNREQGRRRDVVVSFGLPMAITTTPDELKRRVSELSVQAWQHYTKALPSVPAAWVRTASRVGGNTLLTDSDGKSLSGRRALAVTHLLANRLASQSKKRRVGVLLPASNGGALANMALLMRAKAVVNLNYTASLCALEGAITNADLDLVVTSKRFVKKLEKRGFAVEALFSSLHVIYLEDLFAKVSPWSVIWRQLLVTALPINLLQWLSVSKIDVERTAAIMFSSGSEGSPKGVKLSHRNLMANIKQVSDLLNTQDSDVMMGSLPLFHAFGLTVTTLMPMVEGIPLVSHPDPTDVSRISKAIARYDATLYCATSSILRLMTNSRQSHPLMLSSLRLVVSGAERLDSAVRDGFQNKYGQQVVEGYGTTETTPVASVNVPDQLDTRYWTVQKGNKPGTVGMALPGSSFRIVDPDSLALLPQGEAGLILIGGAQVMKGYLNDPERTADAVVEIDGIRWYKTGDKGWLDEDGFLTVVDRYSRFAKIAGEMVSLSAVEKSLSELLLPQFPELSLAVVAIADERKGERLVVLVDQDISLTELRQQCKIGELNNLFLPAAVIKVDGLPTLGSGKIDYQQVKALAVAM</sequence>
<evidence type="ECO:0000256" key="3">
    <source>
        <dbReference type="ARBA" id="ARBA00023136"/>
    </source>
</evidence>
<evidence type="ECO:0000313" key="6">
    <source>
        <dbReference type="EMBL" id="RCU49958.1"/>
    </source>
</evidence>
<dbReference type="GO" id="GO:0022857">
    <property type="term" value="F:transmembrane transporter activity"/>
    <property type="evidence" value="ECO:0007669"/>
    <property type="project" value="InterPro"/>
</dbReference>
<evidence type="ECO:0000313" key="7">
    <source>
        <dbReference type="Proteomes" id="UP000252558"/>
    </source>
</evidence>
<dbReference type="PANTHER" id="PTHR43767:SF1">
    <property type="entry name" value="NONRIBOSOMAL PEPTIDE SYNTHASE PES1 (EUROFUNG)-RELATED"/>
    <property type="match status" value="1"/>
</dbReference>
<dbReference type="SUPFAM" id="SSF69593">
    <property type="entry name" value="Glycerol-3-phosphate (1)-acyltransferase"/>
    <property type="match status" value="1"/>
</dbReference>
<dbReference type="InterPro" id="IPR042099">
    <property type="entry name" value="ANL_N_sf"/>
</dbReference>
<keyword evidence="1 4" id="KW-0812">Transmembrane</keyword>
<feature type="transmembrane region" description="Helical" evidence="4">
    <location>
        <begin position="360"/>
        <end position="385"/>
    </location>
</feature>
<dbReference type="AlphaFoldDB" id="A0A368NHM5"/>
<feature type="transmembrane region" description="Helical" evidence="4">
    <location>
        <begin position="326"/>
        <end position="348"/>
    </location>
</feature>
<feature type="transmembrane region" description="Helical" evidence="4">
    <location>
        <begin position="75"/>
        <end position="92"/>
    </location>
</feature>
<dbReference type="Pfam" id="PF07690">
    <property type="entry name" value="MFS_1"/>
    <property type="match status" value="1"/>
</dbReference>
<feature type="transmembrane region" description="Helical" evidence="4">
    <location>
        <begin position="234"/>
        <end position="259"/>
    </location>
</feature>
<dbReference type="Gene3D" id="3.40.50.12780">
    <property type="entry name" value="N-terminal domain of ligase-like"/>
    <property type="match status" value="1"/>
</dbReference>
<organism evidence="6 7">
    <name type="scientific">Corallincola holothuriorum</name>
    <dbReference type="NCBI Taxonomy" id="2282215"/>
    <lineage>
        <taxon>Bacteria</taxon>
        <taxon>Pseudomonadati</taxon>
        <taxon>Pseudomonadota</taxon>
        <taxon>Gammaproteobacteria</taxon>
        <taxon>Alteromonadales</taxon>
        <taxon>Psychromonadaceae</taxon>
        <taxon>Corallincola</taxon>
    </lineage>
</organism>
<dbReference type="EMBL" id="QPID01000005">
    <property type="protein sequence ID" value="RCU49958.1"/>
    <property type="molecule type" value="Genomic_DNA"/>
</dbReference>
<dbReference type="GO" id="GO:0016878">
    <property type="term" value="F:acid-thiol ligase activity"/>
    <property type="evidence" value="ECO:0007669"/>
    <property type="project" value="UniProtKB-ARBA"/>
</dbReference>
<feature type="transmembrane region" description="Helical" evidence="4">
    <location>
        <begin position="98"/>
        <end position="117"/>
    </location>
</feature>
<dbReference type="GO" id="GO:0016746">
    <property type="term" value="F:acyltransferase activity"/>
    <property type="evidence" value="ECO:0007669"/>
    <property type="project" value="InterPro"/>
</dbReference>
<dbReference type="Pfam" id="PF01553">
    <property type="entry name" value="Acyltransferase"/>
    <property type="match status" value="1"/>
</dbReference>
<dbReference type="SMART" id="SM00563">
    <property type="entry name" value="PlsC"/>
    <property type="match status" value="1"/>
</dbReference>
<dbReference type="InterPro" id="IPR011701">
    <property type="entry name" value="MFS"/>
</dbReference>
<name>A0A368NHM5_9GAMM</name>
<dbReference type="InterPro" id="IPR020845">
    <property type="entry name" value="AMP-binding_CS"/>
</dbReference>
<feature type="transmembrane region" description="Helical" evidence="4">
    <location>
        <begin position="7"/>
        <end position="28"/>
    </location>
</feature>
<dbReference type="InterPro" id="IPR050237">
    <property type="entry name" value="ATP-dep_AMP-bd_enzyme"/>
</dbReference>
<keyword evidence="7" id="KW-1185">Reference proteome</keyword>
<feature type="transmembrane region" description="Helical" evidence="4">
    <location>
        <begin position="271"/>
        <end position="290"/>
    </location>
</feature>
<feature type="transmembrane region" description="Helical" evidence="4">
    <location>
        <begin position="178"/>
        <end position="199"/>
    </location>
</feature>
<proteinExistence type="predicted"/>
<dbReference type="Proteomes" id="UP000252558">
    <property type="component" value="Unassembled WGS sequence"/>
</dbReference>
<dbReference type="Gene3D" id="3.30.300.30">
    <property type="match status" value="1"/>
</dbReference>
<reference evidence="6 7" key="1">
    <citation type="submission" date="2018-07" db="EMBL/GenBank/DDBJ databases">
        <title>Corallincola holothuriorum sp. nov., a new facultative anaerobe isolated from sea cucumber Apostichopus japonicus.</title>
        <authorList>
            <person name="Xia H."/>
        </authorList>
    </citation>
    <scope>NUCLEOTIDE SEQUENCE [LARGE SCALE GENOMIC DNA]</scope>
    <source>
        <strain evidence="6 7">C4</strain>
    </source>
</reference>
<feature type="transmembrane region" description="Helical" evidence="4">
    <location>
        <begin position="138"/>
        <end position="158"/>
    </location>
</feature>
<dbReference type="PROSITE" id="PS50850">
    <property type="entry name" value="MFS"/>
    <property type="match status" value="1"/>
</dbReference>
<protein>
    <submittedName>
        <fullName evidence="6">MFS transporter</fullName>
    </submittedName>
</protein>
<keyword evidence="2 4" id="KW-1133">Transmembrane helix</keyword>
<dbReference type="InterPro" id="IPR045851">
    <property type="entry name" value="AMP-bd_C_sf"/>
</dbReference>
<feature type="transmembrane region" description="Helical" evidence="4">
    <location>
        <begin position="40"/>
        <end position="63"/>
    </location>
</feature>
<dbReference type="Gene3D" id="1.20.1250.20">
    <property type="entry name" value="MFS general substrate transporter like domains"/>
    <property type="match status" value="1"/>
</dbReference>